<keyword evidence="1" id="KW-0732">Signal</keyword>
<dbReference type="PROSITE" id="PS51257">
    <property type="entry name" value="PROKAR_LIPOPROTEIN"/>
    <property type="match status" value="1"/>
</dbReference>
<dbReference type="AlphaFoldDB" id="A0A2G0CCP3"/>
<keyword evidence="3" id="KW-1185">Reference proteome</keyword>
<name>A0A2G0CCP3_9BACT</name>
<comment type="caution">
    <text evidence="2">The sequence shown here is derived from an EMBL/GenBank/DDBJ whole genome shotgun (WGS) entry which is preliminary data.</text>
</comment>
<sequence>MRKLFFALVVVTLAACSSPRTAADSTTPPAAEVEAPTYAGEWDVVVRDTPAGTVTGSMILEGGPDGLSGKFLSNGRETTLRSVEPTEGGLKILFYSSEYMTDVYLNLNGEPSDDELTGTALDSYAVVATRKM</sequence>
<accession>A0A2G0CCP3</accession>
<dbReference type="OrthoDB" id="1100674at2"/>
<proteinExistence type="predicted"/>
<organism evidence="2 3">
    <name type="scientific">Neolewinella marina</name>
    <dbReference type="NCBI Taxonomy" id="438751"/>
    <lineage>
        <taxon>Bacteria</taxon>
        <taxon>Pseudomonadati</taxon>
        <taxon>Bacteroidota</taxon>
        <taxon>Saprospiria</taxon>
        <taxon>Saprospirales</taxon>
        <taxon>Lewinellaceae</taxon>
        <taxon>Neolewinella</taxon>
    </lineage>
</organism>
<feature type="chain" id="PRO_5013558270" description="Lipocalin-like domain-containing protein" evidence="1">
    <location>
        <begin position="23"/>
        <end position="132"/>
    </location>
</feature>
<reference evidence="2 3" key="1">
    <citation type="submission" date="2017-10" db="EMBL/GenBank/DDBJ databases">
        <title>The draft genome sequence of Lewinella marina KCTC 32374.</title>
        <authorList>
            <person name="Wang K."/>
        </authorList>
    </citation>
    <scope>NUCLEOTIDE SEQUENCE [LARGE SCALE GENOMIC DNA]</scope>
    <source>
        <strain evidence="2 3">MKG-38</strain>
    </source>
</reference>
<dbReference type="Proteomes" id="UP000226437">
    <property type="component" value="Unassembled WGS sequence"/>
</dbReference>
<evidence type="ECO:0000313" key="2">
    <source>
        <dbReference type="EMBL" id="PHK97749.1"/>
    </source>
</evidence>
<protein>
    <recommendedName>
        <fullName evidence="4">Lipocalin-like domain-containing protein</fullName>
    </recommendedName>
</protein>
<evidence type="ECO:0000313" key="3">
    <source>
        <dbReference type="Proteomes" id="UP000226437"/>
    </source>
</evidence>
<dbReference type="EMBL" id="PDLO01000007">
    <property type="protein sequence ID" value="PHK97749.1"/>
    <property type="molecule type" value="Genomic_DNA"/>
</dbReference>
<evidence type="ECO:0008006" key="4">
    <source>
        <dbReference type="Google" id="ProtNLM"/>
    </source>
</evidence>
<feature type="signal peptide" evidence="1">
    <location>
        <begin position="1"/>
        <end position="22"/>
    </location>
</feature>
<evidence type="ECO:0000256" key="1">
    <source>
        <dbReference type="SAM" id="SignalP"/>
    </source>
</evidence>
<dbReference type="RefSeq" id="WP_099107403.1">
    <property type="nucleotide sequence ID" value="NZ_JAATJF010000005.1"/>
</dbReference>
<gene>
    <name evidence="2" type="ORF">CGL56_15095</name>
</gene>